<reference evidence="1 2" key="2">
    <citation type="journal article" date="2022" name="Mol. Ecol. Resour.">
        <title>The genomes of chicory, endive, great burdock and yacon provide insights into Asteraceae paleo-polyploidization history and plant inulin production.</title>
        <authorList>
            <person name="Fan W."/>
            <person name="Wang S."/>
            <person name="Wang H."/>
            <person name="Wang A."/>
            <person name="Jiang F."/>
            <person name="Liu H."/>
            <person name="Zhao H."/>
            <person name="Xu D."/>
            <person name="Zhang Y."/>
        </authorList>
    </citation>
    <scope>NUCLEOTIDE SEQUENCE [LARGE SCALE GENOMIC DNA]</scope>
    <source>
        <strain evidence="2">cv. Yunnan</strain>
        <tissue evidence="1">Leaves</tissue>
    </source>
</reference>
<sequence>MMKKSINQDAGNCDRKRNIPQRKPETYRKLSDIYEDPESDLRARCQITTPVNVNRRFVPVIEDESDDDNVTLAEYFRKQKGVEITDSTLKKKKKIIEVEYPRVDQIKKSKQRSKDSMAQQKKDFHSQCNNKFNRFAEVSYTEATENENEDLEMEAVMLLASHFNEDEQTLSELKTNTTYVCVESGNKSITNTSSKSVATKNPVVYDDTHMKIARVLQDEHNFGTVVCCFNRNPAEFSLPDAESEFMREGTASNEDYILPFKTGSFLPYKRFSPAWDTISGTLLHISAEDEAFIAFNCEIDANSFQNERKGSKLSENGQDLNQRESMLMAGNRLAIMALQEQYGTGDIVQQGVESLVTPLSRIYDTLQIAYEGLNLDQATNMLFSLSGFYHALNYFEQCISNPF</sequence>
<dbReference type="Proteomes" id="UP001056120">
    <property type="component" value="Linkage Group LG16"/>
</dbReference>
<evidence type="ECO:0000313" key="2">
    <source>
        <dbReference type="Proteomes" id="UP001056120"/>
    </source>
</evidence>
<reference evidence="2" key="1">
    <citation type="journal article" date="2022" name="Mol. Ecol. Resour.">
        <title>The genomes of chicory, endive, great burdock and yacon provide insights into Asteraceae palaeo-polyploidization history and plant inulin production.</title>
        <authorList>
            <person name="Fan W."/>
            <person name="Wang S."/>
            <person name="Wang H."/>
            <person name="Wang A."/>
            <person name="Jiang F."/>
            <person name="Liu H."/>
            <person name="Zhao H."/>
            <person name="Xu D."/>
            <person name="Zhang Y."/>
        </authorList>
    </citation>
    <scope>NUCLEOTIDE SEQUENCE [LARGE SCALE GENOMIC DNA]</scope>
    <source>
        <strain evidence="2">cv. Yunnan</strain>
    </source>
</reference>
<protein>
    <submittedName>
        <fullName evidence="1">Uncharacterized protein</fullName>
    </submittedName>
</protein>
<gene>
    <name evidence="1" type="ORF">L1987_49643</name>
</gene>
<keyword evidence="2" id="KW-1185">Reference proteome</keyword>
<evidence type="ECO:0000313" key="1">
    <source>
        <dbReference type="EMBL" id="KAI3775075.1"/>
    </source>
</evidence>
<comment type="caution">
    <text evidence="1">The sequence shown here is derived from an EMBL/GenBank/DDBJ whole genome shotgun (WGS) entry which is preliminary data.</text>
</comment>
<dbReference type="EMBL" id="CM042033">
    <property type="protein sequence ID" value="KAI3775075.1"/>
    <property type="molecule type" value="Genomic_DNA"/>
</dbReference>
<organism evidence="1 2">
    <name type="scientific">Smallanthus sonchifolius</name>
    <dbReference type="NCBI Taxonomy" id="185202"/>
    <lineage>
        <taxon>Eukaryota</taxon>
        <taxon>Viridiplantae</taxon>
        <taxon>Streptophyta</taxon>
        <taxon>Embryophyta</taxon>
        <taxon>Tracheophyta</taxon>
        <taxon>Spermatophyta</taxon>
        <taxon>Magnoliopsida</taxon>
        <taxon>eudicotyledons</taxon>
        <taxon>Gunneridae</taxon>
        <taxon>Pentapetalae</taxon>
        <taxon>asterids</taxon>
        <taxon>campanulids</taxon>
        <taxon>Asterales</taxon>
        <taxon>Asteraceae</taxon>
        <taxon>Asteroideae</taxon>
        <taxon>Heliantheae alliance</taxon>
        <taxon>Millerieae</taxon>
        <taxon>Smallanthus</taxon>
    </lineage>
</organism>
<accession>A0ACB9FW53</accession>
<name>A0ACB9FW53_9ASTR</name>
<proteinExistence type="predicted"/>